<organism evidence="3 4">
    <name type="scientific">Armillaria luteobubalina</name>
    <dbReference type="NCBI Taxonomy" id="153913"/>
    <lineage>
        <taxon>Eukaryota</taxon>
        <taxon>Fungi</taxon>
        <taxon>Dikarya</taxon>
        <taxon>Basidiomycota</taxon>
        <taxon>Agaricomycotina</taxon>
        <taxon>Agaricomycetes</taxon>
        <taxon>Agaricomycetidae</taxon>
        <taxon>Agaricales</taxon>
        <taxon>Marasmiineae</taxon>
        <taxon>Physalacriaceae</taxon>
        <taxon>Armillaria</taxon>
    </lineage>
</organism>
<dbReference type="InterPro" id="IPR002213">
    <property type="entry name" value="UDP_glucos_trans"/>
</dbReference>
<keyword evidence="1" id="KW-0328">Glycosyltransferase</keyword>
<keyword evidence="4" id="KW-1185">Reference proteome</keyword>
<reference evidence="3" key="1">
    <citation type="submission" date="2023-06" db="EMBL/GenBank/DDBJ databases">
        <authorList>
            <consortium name="Lawrence Berkeley National Laboratory"/>
            <person name="Ahrendt S."/>
            <person name="Sahu N."/>
            <person name="Indic B."/>
            <person name="Wong-Bajracharya J."/>
            <person name="Merenyi Z."/>
            <person name="Ke H.-M."/>
            <person name="Monk M."/>
            <person name="Kocsube S."/>
            <person name="Drula E."/>
            <person name="Lipzen A."/>
            <person name="Balint B."/>
            <person name="Henrissat B."/>
            <person name="Andreopoulos B."/>
            <person name="Martin F.M."/>
            <person name="Harder C.B."/>
            <person name="Rigling D."/>
            <person name="Ford K.L."/>
            <person name="Foster G.D."/>
            <person name="Pangilinan J."/>
            <person name="Papanicolaou A."/>
            <person name="Barry K."/>
            <person name="LaButti K."/>
            <person name="Viragh M."/>
            <person name="Koriabine M."/>
            <person name="Yan M."/>
            <person name="Riley R."/>
            <person name="Champramary S."/>
            <person name="Plett K.L."/>
            <person name="Tsai I.J."/>
            <person name="Slot J."/>
            <person name="Sipos G."/>
            <person name="Plett J."/>
            <person name="Nagy L.G."/>
            <person name="Grigoriev I.V."/>
        </authorList>
    </citation>
    <scope>NUCLEOTIDE SEQUENCE</scope>
    <source>
        <strain evidence="3">HWK02</strain>
    </source>
</reference>
<dbReference type="PANTHER" id="PTHR48043:SF145">
    <property type="entry name" value="FI06409P-RELATED"/>
    <property type="match status" value="1"/>
</dbReference>
<dbReference type="CDD" id="cd03784">
    <property type="entry name" value="GT1_Gtf-like"/>
    <property type="match status" value="1"/>
</dbReference>
<dbReference type="InterPro" id="IPR050271">
    <property type="entry name" value="UDP-glycosyltransferase"/>
</dbReference>
<dbReference type="Pfam" id="PF00201">
    <property type="entry name" value="UDPGT"/>
    <property type="match status" value="1"/>
</dbReference>
<name>A0AA39PBD2_9AGAR</name>
<evidence type="ECO:0000256" key="2">
    <source>
        <dbReference type="ARBA" id="ARBA00022679"/>
    </source>
</evidence>
<accession>A0AA39PBD2</accession>
<comment type="caution">
    <text evidence="3">The sequence shown here is derived from an EMBL/GenBank/DDBJ whole genome shotgun (WGS) entry which is preliminary data.</text>
</comment>
<evidence type="ECO:0000313" key="4">
    <source>
        <dbReference type="Proteomes" id="UP001175228"/>
    </source>
</evidence>
<proteinExistence type="predicted"/>
<protein>
    <submittedName>
        <fullName evidence="3">UDP-glucoronosyl and UDP-glucosyl transferase</fullName>
    </submittedName>
</protein>
<dbReference type="GO" id="GO:0008194">
    <property type="term" value="F:UDP-glycosyltransferase activity"/>
    <property type="evidence" value="ECO:0007669"/>
    <property type="project" value="InterPro"/>
</dbReference>
<dbReference type="AlphaFoldDB" id="A0AA39PBD2"/>
<evidence type="ECO:0000313" key="3">
    <source>
        <dbReference type="EMBL" id="KAK0481105.1"/>
    </source>
</evidence>
<keyword evidence="2 3" id="KW-0808">Transferase</keyword>
<dbReference type="Proteomes" id="UP001175228">
    <property type="component" value="Unassembled WGS sequence"/>
</dbReference>
<dbReference type="PANTHER" id="PTHR48043">
    <property type="entry name" value="EG:EG0003.4 PROTEIN-RELATED"/>
    <property type="match status" value="1"/>
</dbReference>
<sequence>MTTTSTPRKILFFTNSEYGQANIVLSVAHELCLRPNVEVHIASFPVLSPRIKDLQDRIRVTGSSARVFFHPLRGISLKEARIRRIGTNTPTHAPSLAGALRSFRRLPYYVAEWSGPEYMELYDSCVEIIQDLNANTIVIEYFLSQAIDACRFLNLKFIIMTPNAPKDIIGRIQPYGSIFWKYPVMSSGIPYPMSWYHIPKNAFLTCAMVYFMFSSPKIQELVQYRQKLGLKNTIPMFEPYMADAHYLCPATPKTDFPCVVPDNVTLCGPILVPAVPVEEKDPKLASWLDSGPTVLVNLGTHAVFDEKNACQLAKALHILLDHDHSVQIIWKLKAHDDAKTSLHDILRIFVGKGRVRIVDWLDVEPLAILRHPNVVCTVNHGGANSVYEGIHTGIPQIILPMWYDCYARVEWLGIGIYGNKGSAPRVEASELSRALIKIIGEGDESLRFRVAAKSLAEDTRNYSGKSDWRNDEWQVPFVDSKASGFKDLCKVEKEFMFLRTKTTKKD</sequence>
<dbReference type="Gene3D" id="3.40.50.2000">
    <property type="entry name" value="Glycogen Phosphorylase B"/>
    <property type="match status" value="2"/>
</dbReference>
<gene>
    <name evidence="3" type="ORF">EDD18DRAFT_1363199</name>
</gene>
<dbReference type="EMBL" id="JAUEPU010000074">
    <property type="protein sequence ID" value="KAK0481105.1"/>
    <property type="molecule type" value="Genomic_DNA"/>
</dbReference>
<dbReference type="SUPFAM" id="SSF53756">
    <property type="entry name" value="UDP-Glycosyltransferase/glycogen phosphorylase"/>
    <property type="match status" value="1"/>
</dbReference>
<evidence type="ECO:0000256" key="1">
    <source>
        <dbReference type="ARBA" id="ARBA00022676"/>
    </source>
</evidence>